<sequence length="67" mass="7857">MPPPPRLSGVKVLFFICSPLYLLVYLLGLCLAMIFSIAFWFLAYCRLFAYTRWRRISNGIQKVRLVI</sequence>
<keyword evidence="1" id="KW-0812">Transmembrane</keyword>
<accession>A0A3D8I6C6</accession>
<dbReference type="EMBL" id="NXLR01000002">
    <property type="protein sequence ID" value="RDU60688.1"/>
    <property type="molecule type" value="Genomic_DNA"/>
</dbReference>
<proteinExistence type="predicted"/>
<dbReference type="Proteomes" id="UP000256599">
    <property type="component" value="Unassembled WGS sequence"/>
</dbReference>
<gene>
    <name evidence="2" type="ORF">CQA63_01550</name>
</gene>
<feature type="transmembrane region" description="Helical" evidence="1">
    <location>
        <begin position="20"/>
        <end position="45"/>
    </location>
</feature>
<evidence type="ECO:0000313" key="2">
    <source>
        <dbReference type="EMBL" id="RDU60688.1"/>
    </source>
</evidence>
<evidence type="ECO:0000313" key="3">
    <source>
        <dbReference type="Proteomes" id="UP000256599"/>
    </source>
</evidence>
<protein>
    <submittedName>
        <fullName evidence="2">Uncharacterized protein</fullName>
    </submittedName>
</protein>
<dbReference type="AlphaFoldDB" id="A0A3D8I6C6"/>
<keyword evidence="1" id="KW-1133">Transmembrane helix</keyword>
<name>A0A3D8I6C6_9HELI</name>
<reference evidence="2 3" key="1">
    <citation type="submission" date="2018-04" db="EMBL/GenBank/DDBJ databases">
        <title>Novel Campyloabacter and Helicobacter Species and Strains.</title>
        <authorList>
            <person name="Mannion A.J."/>
            <person name="Shen Z."/>
            <person name="Fox J.G."/>
        </authorList>
    </citation>
    <scope>NUCLEOTIDE SEQUENCE [LARGE SCALE GENOMIC DNA]</scope>
    <source>
        <strain evidence="2 3">MIT 98-6070</strain>
    </source>
</reference>
<organism evidence="2 3">
    <name type="scientific">Helicobacter marmotae</name>
    <dbReference type="NCBI Taxonomy" id="152490"/>
    <lineage>
        <taxon>Bacteria</taxon>
        <taxon>Pseudomonadati</taxon>
        <taxon>Campylobacterota</taxon>
        <taxon>Epsilonproteobacteria</taxon>
        <taxon>Campylobacterales</taxon>
        <taxon>Helicobacteraceae</taxon>
        <taxon>Helicobacter</taxon>
    </lineage>
</organism>
<keyword evidence="3" id="KW-1185">Reference proteome</keyword>
<keyword evidence="1" id="KW-0472">Membrane</keyword>
<comment type="caution">
    <text evidence="2">The sequence shown here is derived from an EMBL/GenBank/DDBJ whole genome shotgun (WGS) entry which is preliminary data.</text>
</comment>
<evidence type="ECO:0000256" key="1">
    <source>
        <dbReference type="SAM" id="Phobius"/>
    </source>
</evidence>